<dbReference type="SMART" id="SM00448">
    <property type="entry name" value="REC"/>
    <property type="match status" value="1"/>
</dbReference>
<evidence type="ECO:0000259" key="4">
    <source>
        <dbReference type="PROSITE" id="PS50110"/>
    </source>
</evidence>
<reference evidence="5 6" key="1">
    <citation type="journal article" date="2019" name="Int. J. Syst. Evol. Microbiol.">
        <title>The Global Catalogue of Microorganisms (GCM) 10K type strain sequencing project: providing services to taxonomists for standard genome sequencing and annotation.</title>
        <authorList>
            <consortium name="The Broad Institute Genomics Platform"/>
            <consortium name="The Broad Institute Genome Sequencing Center for Infectious Disease"/>
            <person name="Wu L."/>
            <person name="Ma J."/>
        </authorList>
    </citation>
    <scope>NUCLEOTIDE SEQUENCE [LARGE SCALE GENOMIC DNA]</scope>
    <source>
        <strain evidence="5 6">CGMCC 1.12553</strain>
    </source>
</reference>
<dbReference type="AlphaFoldDB" id="A0ABD5PF62"/>
<dbReference type="PROSITE" id="PS50110">
    <property type="entry name" value="RESPONSE_REGULATORY"/>
    <property type="match status" value="1"/>
</dbReference>
<sequence>MPARVLIVDDSAFMRSHLRQILEVEYEVVAEAETGEGAVTAYAEHDPDVVTMDIVMPEVDGIEATLRIRDADPEACVVMCTSVSQAEKMRAAVDAGAASYVTKPFDGPEVLDAVGEVV</sequence>
<dbReference type="SUPFAM" id="SSF52172">
    <property type="entry name" value="CheY-like"/>
    <property type="match status" value="1"/>
</dbReference>
<proteinExistence type="predicted"/>
<feature type="domain" description="Response regulatory" evidence="4">
    <location>
        <begin position="4"/>
        <end position="118"/>
    </location>
</feature>
<dbReference type="Pfam" id="PF00072">
    <property type="entry name" value="Response_reg"/>
    <property type="match status" value="1"/>
</dbReference>
<organism evidence="5 6">
    <name type="scientific">Halobium salinum</name>
    <dbReference type="NCBI Taxonomy" id="1364940"/>
    <lineage>
        <taxon>Archaea</taxon>
        <taxon>Methanobacteriati</taxon>
        <taxon>Methanobacteriota</taxon>
        <taxon>Stenosarchaea group</taxon>
        <taxon>Halobacteria</taxon>
        <taxon>Halobacteriales</taxon>
        <taxon>Haloferacaceae</taxon>
        <taxon>Halobium</taxon>
    </lineage>
</organism>
<dbReference type="Proteomes" id="UP001595921">
    <property type="component" value="Unassembled WGS sequence"/>
</dbReference>
<keyword evidence="2" id="KW-0902">Two-component regulatory system</keyword>
<dbReference type="PANTHER" id="PTHR44591:SF14">
    <property type="entry name" value="PROTEIN PILG"/>
    <property type="match status" value="1"/>
</dbReference>
<dbReference type="PANTHER" id="PTHR44591">
    <property type="entry name" value="STRESS RESPONSE REGULATOR PROTEIN 1"/>
    <property type="match status" value="1"/>
</dbReference>
<evidence type="ECO:0000256" key="1">
    <source>
        <dbReference type="ARBA" id="ARBA00022553"/>
    </source>
</evidence>
<evidence type="ECO:0000313" key="5">
    <source>
        <dbReference type="EMBL" id="MFC4359393.1"/>
    </source>
</evidence>
<dbReference type="EMBL" id="JBHSDS010000008">
    <property type="protein sequence ID" value="MFC4359393.1"/>
    <property type="molecule type" value="Genomic_DNA"/>
</dbReference>
<dbReference type="GO" id="GO:0000160">
    <property type="term" value="P:phosphorelay signal transduction system"/>
    <property type="evidence" value="ECO:0007669"/>
    <property type="project" value="UniProtKB-KW"/>
</dbReference>
<keyword evidence="1 3" id="KW-0597">Phosphoprotein</keyword>
<dbReference type="InterPro" id="IPR001789">
    <property type="entry name" value="Sig_transdc_resp-reg_receiver"/>
</dbReference>
<gene>
    <name evidence="5" type="ORF">ACFO0N_15730</name>
</gene>
<evidence type="ECO:0000256" key="2">
    <source>
        <dbReference type="ARBA" id="ARBA00023012"/>
    </source>
</evidence>
<name>A0ABD5PF62_9EURY</name>
<dbReference type="InterPro" id="IPR011006">
    <property type="entry name" value="CheY-like_superfamily"/>
</dbReference>
<accession>A0ABD5PF62</accession>
<evidence type="ECO:0000313" key="6">
    <source>
        <dbReference type="Proteomes" id="UP001595921"/>
    </source>
</evidence>
<comment type="caution">
    <text evidence="5">The sequence shown here is derived from an EMBL/GenBank/DDBJ whole genome shotgun (WGS) entry which is preliminary data.</text>
</comment>
<protein>
    <submittedName>
        <fullName evidence="5">Response regulator</fullName>
    </submittedName>
</protein>
<dbReference type="Gene3D" id="3.40.50.2300">
    <property type="match status" value="1"/>
</dbReference>
<feature type="modified residue" description="4-aspartylphosphate" evidence="3">
    <location>
        <position position="53"/>
    </location>
</feature>
<dbReference type="RefSeq" id="WP_267622692.1">
    <property type="nucleotide sequence ID" value="NZ_JAODIW010000006.1"/>
</dbReference>
<dbReference type="InterPro" id="IPR050595">
    <property type="entry name" value="Bact_response_regulator"/>
</dbReference>
<keyword evidence="6" id="KW-1185">Reference proteome</keyword>
<evidence type="ECO:0000256" key="3">
    <source>
        <dbReference type="PROSITE-ProRule" id="PRU00169"/>
    </source>
</evidence>